<feature type="domain" description="DUF4825" evidence="1">
    <location>
        <begin position="38"/>
        <end position="121"/>
    </location>
</feature>
<gene>
    <name evidence="2" type="ORF">DWV06_02170</name>
</gene>
<proteinExistence type="predicted"/>
<accession>A0A371AYY0</accession>
<keyword evidence="3" id="KW-1185">Reference proteome</keyword>
<dbReference type="EMBL" id="QRCT01000010">
    <property type="protein sequence ID" value="RDU24804.1"/>
    <property type="molecule type" value="Genomic_DNA"/>
</dbReference>
<evidence type="ECO:0000313" key="3">
    <source>
        <dbReference type="Proteomes" id="UP000255036"/>
    </source>
</evidence>
<sequence length="163" mass="19076">MRKISKVLVFVSIAFILTGCSKEKEKNDTNIPETIKEIYEAKNPHIGDNSADSKLVELLMNYYKINDKYTIELITDKRPYILILHFDSEPDKIKMLDISSCLLALVDNCNEVRWDYEKNKELNTEYVKVKESDVNKNLDMKSVKEYSQSLEKFNLLLEKLEDN</sequence>
<dbReference type="Proteomes" id="UP000255036">
    <property type="component" value="Unassembled WGS sequence"/>
</dbReference>
<organism evidence="2 3">
    <name type="scientific">Anaerosacchariphilus polymeriproducens</name>
    <dbReference type="NCBI Taxonomy" id="1812858"/>
    <lineage>
        <taxon>Bacteria</taxon>
        <taxon>Bacillati</taxon>
        <taxon>Bacillota</taxon>
        <taxon>Clostridia</taxon>
        <taxon>Lachnospirales</taxon>
        <taxon>Lachnospiraceae</taxon>
        <taxon>Anaerosacchariphilus</taxon>
    </lineage>
</organism>
<evidence type="ECO:0000313" key="2">
    <source>
        <dbReference type="EMBL" id="RDU24804.1"/>
    </source>
</evidence>
<dbReference type="Pfam" id="PF16107">
    <property type="entry name" value="DUF4825"/>
    <property type="match status" value="1"/>
</dbReference>
<evidence type="ECO:0000259" key="1">
    <source>
        <dbReference type="Pfam" id="PF16107"/>
    </source>
</evidence>
<comment type="caution">
    <text evidence="2">The sequence shown here is derived from an EMBL/GenBank/DDBJ whole genome shotgun (WGS) entry which is preliminary data.</text>
</comment>
<dbReference type="RefSeq" id="WP_115480551.1">
    <property type="nucleotide sequence ID" value="NZ_QRCT01000010.1"/>
</dbReference>
<name>A0A371AYY0_9FIRM</name>
<dbReference type="OrthoDB" id="6194834at2"/>
<protein>
    <submittedName>
        <fullName evidence="2">DUF4825 domain-containing protein</fullName>
    </submittedName>
</protein>
<dbReference type="InterPro" id="IPR032250">
    <property type="entry name" value="DUF4825"/>
</dbReference>
<dbReference type="AlphaFoldDB" id="A0A371AYY0"/>
<reference evidence="2 3" key="1">
    <citation type="submission" date="2018-07" db="EMBL/GenBank/DDBJ databases">
        <title>Anaerosacharophilus polymeroproducens gen. nov. sp. nov., an anaerobic bacterium isolated from salt field.</title>
        <authorList>
            <person name="Kim W."/>
            <person name="Yang S.-H."/>
            <person name="Oh J."/>
            <person name="Lee J.-H."/>
            <person name="Kwon K.K."/>
        </authorList>
    </citation>
    <scope>NUCLEOTIDE SEQUENCE [LARGE SCALE GENOMIC DNA]</scope>
    <source>
        <strain evidence="2 3">MCWD5</strain>
    </source>
</reference>
<dbReference type="PROSITE" id="PS51257">
    <property type="entry name" value="PROKAR_LIPOPROTEIN"/>
    <property type="match status" value="1"/>
</dbReference>